<keyword evidence="6 7" id="KW-0472">Membrane</keyword>
<comment type="subcellular location">
    <subcellularLocation>
        <location evidence="1 7">Cell membrane</location>
        <topology evidence="1 7">Multi-pass membrane protein</topology>
    </subcellularLocation>
</comment>
<feature type="domain" description="ABC transmembrane type-1" evidence="8">
    <location>
        <begin position="72"/>
        <end position="275"/>
    </location>
</feature>
<evidence type="ECO:0000313" key="10">
    <source>
        <dbReference type="Proteomes" id="UP000287547"/>
    </source>
</evidence>
<feature type="transmembrane region" description="Helical" evidence="7">
    <location>
        <begin position="75"/>
        <end position="98"/>
    </location>
</feature>
<feature type="transmembrane region" description="Helical" evidence="7">
    <location>
        <begin position="152"/>
        <end position="172"/>
    </location>
</feature>
<dbReference type="PROSITE" id="PS50928">
    <property type="entry name" value="ABC_TM1"/>
    <property type="match status" value="1"/>
</dbReference>
<name>A0A428Z489_KIBAR</name>
<feature type="transmembrane region" description="Helical" evidence="7">
    <location>
        <begin position="110"/>
        <end position="132"/>
    </location>
</feature>
<dbReference type="EMBL" id="QHKI01000026">
    <property type="protein sequence ID" value="RSM81237.1"/>
    <property type="molecule type" value="Genomic_DNA"/>
</dbReference>
<evidence type="ECO:0000256" key="5">
    <source>
        <dbReference type="ARBA" id="ARBA00022989"/>
    </source>
</evidence>
<reference evidence="9 10" key="1">
    <citation type="submission" date="2018-05" db="EMBL/GenBank/DDBJ databases">
        <title>Evolution of GPA BGCs.</title>
        <authorList>
            <person name="Waglechner N."/>
            <person name="Wright G.D."/>
        </authorList>
    </citation>
    <scope>NUCLEOTIDE SEQUENCE [LARGE SCALE GENOMIC DNA]</scope>
    <source>
        <strain evidence="9 10">A82846</strain>
    </source>
</reference>
<dbReference type="InterPro" id="IPR050809">
    <property type="entry name" value="UgpAE/MalFG_permease"/>
</dbReference>
<dbReference type="InterPro" id="IPR035906">
    <property type="entry name" value="MetI-like_sf"/>
</dbReference>
<evidence type="ECO:0000313" key="9">
    <source>
        <dbReference type="EMBL" id="RSM81237.1"/>
    </source>
</evidence>
<comment type="similarity">
    <text evidence="7">Belongs to the binding-protein-dependent transport system permease family.</text>
</comment>
<keyword evidence="5 7" id="KW-1133">Transmembrane helix</keyword>
<evidence type="ECO:0000256" key="2">
    <source>
        <dbReference type="ARBA" id="ARBA00022448"/>
    </source>
</evidence>
<protein>
    <submittedName>
        <fullName evidence="9">Sugar ABC transporter permease</fullName>
    </submittedName>
</protein>
<gene>
    <name evidence="9" type="ORF">DMH04_27965</name>
</gene>
<dbReference type="AlphaFoldDB" id="A0A428Z489"/>
<evidence type="ECO:0000256" key="7">
    <source>
        <dbReference type="RuleBase" id="RU363032"/>
    </source>
</evidence>
<dbReference type="Proteomes" id="UP000287547">
    <property type="component" value="Unassembled WGS sequence"/>
</dbReference>
<dbReference type="OrthoDB" id="3210259at2"/>
<proteinExistence type="inferred from homology"/>
<comment type="caution">
    <text evidence="9">The sequence shown here is derived from an EMBL/GenBank/DDBJ whole genome shotgun (WGS) entry which is preliminary data.</text>
</comment>
<evidence type="ECO:0000256" key="1">
    <source>
        <dbReference type="ARBA" id="ARBA00004651"/>
    </source>
</evidence>
<dbReference type="PANTHER" id="PTHR43227:SF8">
    <property type="entry name" value="DIACETYLCHITOBIOSE UPTAKE SYSTEM PERMEASE PROTEIN DASB"/>
    <property type="match status" value="1"/>
</dbReference>
<feature type="transmembrane region" description="Helical" evidence="7">
    <location>
        <begin position="254"/>
        <end position="276"/>
    </location>
</feature>
<keyword evidence="2 7" id="KW-0813">Transport</keyword>
<dbReference type="GO" id="GO:0005886">
    <property type="term" value="C:plasma membrane"/>
    <property type="evidence" value="ECO:0007669"/>
    <property type="project" value="UniProtKB-SubCell"/>
</dbReference>
<dbReference type="SUPFAM" id="SSF161098">
    <property type="entry name" value="MetI-like"/>
    <property type="match status" value="1"/>
</dbReference>
<organism evidence="9 10">
    <name type="scientific">Kibdelosporangium aridum</name>
    <dbReference type="NCBI Taxonomy" id="2030"/>
    <lineage>
        <taxon>Bacteria</taxon>
        <taxon>Bacillati</taxon>
        <taxon>Actinomycetota</taxon>
        <taxon>Actinomycetes</taxon>
        <taxon>Pseudonocardiales</taxon>
        <taxon>Pseudonocardiaceae</taxon>
        <taxon>Kibdelosporangium</taxon>
    </lineage>
</organism>
<keyword evidence="4 7" id="KW-0812">Transmembrane</keyword>
<dbReference type="Pfam" id="PF00528">
    <property type="entry name" value="BPD_transp_1"/>
    <property type="match status" value="1"/>
</dbReference>
<evidence type="ECO:0000256" key="4">
    <source>
        <dbReference type="ARBA" id="ARBA00022692"/>
    </source>
</evidence>
<keyword evidence="3" id="KW-1003">Cell membrane</keyword>
<dbReference type="CDD" id="cd06261">
    <property type="entry name" value="TM_PBP2"/>
    <property type="match status" value="1"/>
</dbReference>
<evidence type="ECO:0000259" key="8">
    <source>
        <dbReference type="PROSITE" id="PS50928"/>
    </source>
</evidence>
<dbReference type="InterPro" id="IPR000515">
    <property type="entry name" value="MetI-like"/>
</dbReference>
<evidence type="ECO:0000256" key="6">
    <source>
        <dbReference type="ARBA" id="ARBA00023136"/>
    </source>
</evidence>
<sequence>MRKTKGLPYFLVLPAVVLFLLFVVAPGIYALVLSFQARKVSGGLLAAGSRVEFVGLDNYQGVLADPELIGSVVRMLLVGVITVVLTVGLALLFALLLDVPRTRLTRFTRLAIFLPYAVPGVIATLLWGFLYLPATSPIDADFFGSTSVFFSVANVVVWGAAGFNMIVIFTALRSIPSEVYEAARLDGCSEVMMALRIKVPLVRPAIAMCTLFSVLAALQLVNEPFTLRPLSNAISSEWTPMMKIYKDAFVDSDIYSAAATSVLFTVAALIVSFVAAKVVQRGVR</sequence>
<evidence type="ECO:0000256" key="3">
    <source>
        <dbReference type="ARBA" id="ARBA00022475"/>
    </source>
</evidence>
<accession>A0A428Z489</accession>
<dbReference type="Gene3D" id="1.10.3720.10">
    <property type="entry name" value="MetI-like"/>
    <property type="match status" value="1"/>
</dbReference>
<dbReference type="PANTHER" id="PTHR43227">
    <property type="entry name" value="BLL4140 PROTEIN"/>
    <property type="match status" value="1"/>
</dbReference>
<dbReference type="GO" id="GO:0055085">
    <property type="term" value="P:transmembrane transport"/>
    <property type="evidence" value="ECO:0007669"/>
    <property type="project" value="InterPro"/>
</dbReference>
<dbReference type="RefSeq" id="WP_037250905.1">
    <property type="nucleotide sequence ID" value="NZ_QHKI01000026.1"/>
</dbReference>
<feature type="transmembrane region" description="Helical" evidence="7">
    <location>
        <begin position="201"/>
        <end position="221"/>
    </location>
</feature>
<feature type="transmembrane region" description="Helical" evidence="7">
    <location>
        <begin position="7"/>
        <end position="32"/>
    </location>
</feature>